<comment type="subcellular location">
    <subcellularLocation>
        <location evidence="1 12">Host nucleus</location>
    </subcellularLocation>
</comment>
<reference evidence="16 17" key="1">
    <citation type="submission" date="2014-11" db="EMBL/GenBank/DDBJ databases">
        <title>Molecular Characterization of Two Novel Mucosotropic Papillomaviruses of a Florida Manatee (Trichechus manatus latirostris).</title>
        <authorList>
            <person name="Zahin M."/>
            <person name="Ghim S.-J."/>
            <person name="Khanal S."/>
            <person name="Bossart G.D."/>
            <person name="Jenson A.B."/>
            <person name="Joh J."/>
        </authorList>
    </citation>
    <scope>NUCLEOTIDE SEQUENCE [LARGE SCALE GENOMIC DNA]</scope>
    <source>
        <strain evidence="16">TmPV-3</strain>
    </source>
</reference>
<evidence type="ECO:0000256" key="4">
    <source>
        <dbReference type="ARBA" id="ARBA00022518"/>
    </source>
</evidence>
<comment type="similarity">
    <text evidence="2">Belongs to the papillomaviridae E8^E2C protein family.</text>
</comment>
<comment type="caution">
    <text evidence="12">Lacks conserved residue(s) required for the propagation of feature annotation.</text>
</comment>
<dbReference type="InterPro" id="IPR036050">
    <property type="entry name" value="Regulatory_protein_E2_N"/>
</dbReference>
<dbReference type="GO" id="GO:0042025">
    <property type="term" value="C:host cell nucleus"/>
    <property type="evidence" value="ECO:0007669"/>
    <property type="project" value="UniProtKB-SubCell"/>
</dbReference>
<comment type="subunit">
    <text evidence="12">Binds DNA as homodimer. Interacts with protein E1; this interaction greatly increases E1 DNA-binding activity. Interacts with protein L1; this interaction enhances E2-dependent replication and transcription activation. Interacts with protein L2; this interaction inhibits E2 transcriptional activity but not DNA replication function E2. Interacts with protein E7; this interaction inhibits E7 oncogenic activity. Interacts with host TAF1; this interaction modulates E2-dependent transcriptional regulation. Interacts with host BRD4; this interaction mediates E2 transcriptional activation function. Additionally, the interaction with host BRD4 on mitotic chromosomes mediates tethering of the viral genome. Interacts with host TOPBP1; this interaction is required for optimal viral DNA replication.</text>
</comment>
<feature type="region of interest" description="Disordered" evidence="13">
    <location>
        <begin position="199"/>
        <end position="342"/>
    </location>
</feature>
<keyword evidence="7 12" id="KW-0235">DNA replication</keyword>
<feature type="domain" description="Papillomavirus E2 N-terminal" evidence="14">
    <location>
        <begin position="1"/>
        <end position="197"/>
    </location>
</feature>
<keyword evidence="17" id="KW-1185">Reference proteome</keyword>
<dbReference type="InterPro" id="IPR000427">
    <property type="entry name" value="Papillomavirus_E2_C"/>
</dbReference>
<name>A0A0F6RB75_9PAPI</name>
<keyword evidence="6 12" id="KW-1048">Host nucleus</keyword>
<dbReference type="Proteomes" id="UP000174148">
    <property type="component" value="Segment"/>
</dbReference>
<comment type="similarity">
    <text evidence="12">Belongs to the papillomaviridae E2 protein family.</text>
</comment>
<sequence>METLLKRLGVVQDEMMDLFELDSDLLRKQIDYWKCIKMENLIFYYARKNNITRLGYNVVPTLAVAENKAKESIELLVVLDSLRNSPYAQESWTLRDTSRERWLLPPRHCLKKGAIPIDVRYDGEKDNVMSYTGWAFIYYQNYEDVWQKVQGHVDYDGAYYFDGGHKCYYIYFDADAQRYSKTKQWEVHYKHEVFSPVTPVTSSTPDDLLPETEAHCPITSTPGREQSPERPAGPATAYTVTYSPTPAAGAPTSTTPTTCQKWRTQEEEDPKGKRRRCDEEEGPWDQRPDCDSECRGTADPDSDFEPERRPGCKSQRLGTGKTKGRGTARGQRGRGAARCITAGGGDVDSRRVGVTSGFPDRPASDGLSRGVPIPILLIAGGANQLKCLRYRWRRKPRPLFTEISCTWTWATRGEDAGGRLLLSFDSEHTRTEFLQTVHLPSGVTAAYGSLDAL</sequence>
<protein>
    <recommendedName>
        <fullName evidence="12">Regulatory protein E2</fullName>
    </recommendedName>
</protein>
<evidence type="ECO:0000256" key="13">
    <source>
        <dbReference type="SAM" id="MobiDB-lite"/>
    </source>
</evidence>
<gene>
    <name evidence="12 16" type="primary">E2</name>
</gene>
<organism evidence="16 17">
    <name type="scientific">Trichechus manatus latirostris papillomavirus 3</name>
    <dbReference type="NCBI Taxonomy" id="2848316"/>
    <lineage>
        <taxon>Viruses</taxon>
        <taxon>Monodnaviria</taxon>
        <taxon>Shotokuvirae</taxon>
        <taxon>Cossaviricota</taxon>
        <taxon>Papovaviricetes</taxon>
        <taxon>Zurhausenvirales</taxon>
        <taxon>Papillomaviridae</taxon>
        <taxon>Firstpapillomavirinae</taxon>
        <taxon>Rhopapillomavirus</taxon>
        <taxon>Rhopapillomavirus 2</taxon>
    </lineage>
</organism>
<dbReference type="GO" id="GO:0006275">
    <property type="term" value="P:regulation of DNA replication"/>
    <property type="evidence" value="ECO:0007669"/>
    <property type="project" value="UniProtKB-UniRule"/>
</dbReference>
<dbReference type="RefSeq" id="YP_009507321.1">
    <property type="nucleotide sequence ID" value="NC_038526.1"/>
</dbReference>
<dbReference type="GO" id="GO:0006351">
    <property type="term" value="P:DNA-templated transcription"/>
    <property type="evidence" value="ECO:0007669"/>
    <property type="project" value="UniProtKB-UniRule"/>
</dbReference>
<proteinExistence type="inferred from homology"/>
<evidence type="ECO:0000313" key="16">
    <source>
        <dbReference type="EMBL" id="AKE50899.1"/>
    </source>
</evidence>
<keyword evidence="4 12" id="KW-0244">Early protein</keyword>
<dbReference type="GeneID" id="37618281"/>
<evidence type="ECO:0000256" key="3">
    <source>
        <dbReference type="ARBA" id="ARBA00022491"/>
    </source>
</evidence>
<feature type="compositionally biased region" description="Low complexity" evidence="13">
    <location>
        <begin position="241"/>
        <end position="258"/>
    </location>
</feature>
<accession>A0A0F6RB75</accession>
<dbReference type="GO" id="GO:0003700">
    <property type="term" value="F:DNA-binding transcription factor activity"/>
    <property type="evidence" value="ECO:0007669"/>
    <property type="project" value="UniProtKB-UniRule"/>
</dbReference>
<dbReference type="InterPro" id="IPR035975">
    <property type="entry name" value="E2/EBNA1_C_sf"/>
</dbReference>
<dbReference type="GO" id="GO:0039693">
    <property type="term" value="P:viral DNA genome replication"/>
    <property type="evidence" value="ECO:0007669"/>
    <property type="project" value="UniProtKB-UniRule"/>
</dbReference>
<comment type="function">
    <text evidence="12">Plays a role in the initiation of viral DNA replication. A dimer of E2 interacts with a dimer of E1 in order to improve specificity of E1 DNA binding activity. Once the complex recognizes and binds DNA at specific sites, the E2 dimer is removed from DNA. E2 also regulates viral transcription through binding to the E2RE response element (5'-ACCNNNNNNGGT-3') present in multiple copies in the regulatory regions of the viral genome. Activates or represses transcription depending on E2RE's position with regards to proximal promoter elements including the TATA-box. Repression occurs by sterically hindering the assembly of the transcription initiation complex.</text>
</comment>
<dbReference type="Gene3D" id="1.10.287.30">
    <property type="entry name" value="E2 (early) protein, N terminal domain, subdomain 1"/>
    <property type="match status" value="1"/>
</dbReference>
<evidence type="ECO:0000259" key="14">
    <source>
        <dbReference type="Pfam" id="PF00508"/>
    </source>
</evidence>
<feature type="compositionally biased region" description="Low complexity" evidence="13">
    <location>
        <begin position="328"/>
        <end position="338"/>
    </location>
</feature>
<dbReference type="EMBL" id="KP205502">
    <property type="protein sequence ID" value="AKE50899.1"/>
    <property type="molecule type" value="Genomic_DNA"/>
</dbReference>
<evidence type="ECO:0000256" key="1">
    <source>
        <dbReference type="ARBA" id="ARBA00004147"/>
    </source>
</evidence>
<dbReference type="GO" id="GO:0003677">
    <property type="term" value="F:DNA binding"/>
    <property type="evidence" value="ECO:0007669"/>
    <property type="project" value="UniProtKB-UniRule"/>
</dbReference>
<feature type="domain" description="Papillomavirus E2 C-terminal" evidence="15">
    <location>
        <begin position="374"/>
        <end position="450"/>
    </location>
</feature>
<dbReference type="InterPro" id="IPR012677">
    <property type="entry name" value="Nucleotide-bd_a/b_plait_sf"/>
</dbReference>
<dbReference type="Gene3D" id="3.30.70.330">
    <property type="match status" value="1"/>
</dbReference>
<evidence type="ECO:0000256" key="7">
    <source>
        <dbReference type="ARBA" id="ARBA00022705"/>
    </source>
</evidence>
<dbReference type="SUPFAM" id="SSF54957">
    <property type="entry name" value="Viral DNA-binding domain"/>
    <property type="match status" value="1"/>
</dbReference>
<evidence type="ECO:0000256" key="5">
    <source>
        <dbReference type="ARBA" id="ARBA00022553"/>
    </source>
</evidence>
<dbReference type="InterPro" id="IPR001866">
    <property type="entry name" value="PPV_E2_N"/>
</dbReference>
<evidence type="ECO:0000256" key="10">
    <source>
        <dbReference type="ARBA" id="ARBA00023159"/>
    </source>
</evidence>
<keyword evidence="10 12" id="KW-0010">Activator</keyword>
<keyword evidence="8 12" id="KW-0805">Transcription regulation</keyword>
<comment type="PTM">
    <text evidence="12">Phosphorylated.</text>
</comment>
<dbReference type="GO" id="GO:0006260">
    <property type="term" value="P:DNA replication"/>
    <property type="evidence" value="ECO:0007669"/>
    <property type="project" value="UniProtKB-KW"/>
</dbReference>
<dbReference type="HAMAP" id="MF_04001">
    <property type="entry name" value="PPV_E2"/>
    <property type="match status" value="1"/>
</dbReference>
<feature type="compositionally biased region" description="Basic and acidic residues" evidence="13">
    <location>
        <begin position="284"/>
        <end position="298"/>
    </location>
</feature>
<keyword evidence="3 12" id="KW-0678">Repressor</keyword>
<dbReference type="Pfam" id="PF00508">
    <property type="entry name" value="PPV_E2_N"/>
    <property type="match status" value="1"/>
</dbReference>
<keyword evidence="5 12" id="KW-0597">Phosphoprotein</keyword>
<dbReference type="InterPro" id="IPR042504">
    <property type="entry name" value="Regulatory_protein_E2_N_2"/>
</dbReference>
<evidence type="ECO:0000256" key="2">
    <source>
        <dbReference type="ARBA" id="ARBA00007794"/>
    </source>
</evidence>
<dbReference type="InterPro" id="IPR033668">
    <property type="entry name" value="Reg_prot_E2"/>
</dbReference>
<dbReference type="Pfam" id="PF00511">
    <property type="entry name" value="PPV_E2_C"/>
    <property type="match status" value="1"/>
</dbReference>
<dbReference type="KEGG" id="vg:37618281"/>
<evidence type="ECO:0000256" key="8">
    <source>
        <dbReference type="ARBA" id="ARBA00023015"/>
    </source>
</evidence>
<dbReference type="OrthoDB" id="15886at10239"/>
<keyword evidence="11 12" id="KW-0804">Transcription</keyword>
<evidence type="ECO:0000256" key="12">
    <source>
        <dbReference type="HAMAP-Rule" id="MF_04001"/>
    </source>
</evidence>
<keyword evidence="9 12" id="KW-0238">DNA-binding</keyword>
<evidence type="ECO:0000259" key="15">
    <source>
        <dbReference type="Pfam" id="PF00511"/>
    </source>
</evidence>
<dbReference type="SUPFAM" id="SSF51332">
    <property type="entry name" value="E2 regulatory, transactivation domain"/>
    <property type="match status" value="1"/>
</dbReference>
<dbReference type="GO" id="GO:0000166">
    <property type="term" value="F:nucleotide binding"/>
    <property type="evidence" value="ECO:0007669"/>
    <property type="project" value="UniProtKB-UniRule"/>
</dbReference>
<dbReference type="InterPro" id="IPR042503">
    <property type="entry name" value="Regulatory_protein_E2_N_1"/>
</dbReference>
<evidence type="ECO:0000256" key="6">
    <source>
        <dbReference type="ARBA" id="ARBA00022562"/>
    </source>
</evidence>
<evidence type="ECO:0000313" key="17">
    <source>
        <dbReference type="Proteomes" id="UP000174148"/>
    </source>
</evidence>
<dbReference type="Gene3D" id="2.170.200.10">
    <property type="entry name" value="Papillomavirus E2 early protein domain"/>
    <property type="match status" value="1"/>
</dbReference>
<feature type="region of interest" description="DNA-binding domain" evidence="12">
    <location>
        <begin position="372"/>
        <end position="453"/>
    </location>
</feature>
<evidence type="ECO:0000256" key="11">
    <source>
        <dbReference type="ARBA" id="ARBA00023163"/>
    </source>
</evidence>
<evidence type="ECO:0000256" key="9">
    <source>
        <dbReference type="ARBA" id="ARBA00023125"/>
    </source>
</evidence>